<protein>
    <submittedName>
        <fullName evidence="6">Uncharacterized protein</fullName>
    </submittedName>
</protein>
<reference evidence="6 7" key="1">
    <citation type="journal article" date="2006" name="Science">
        <title>The genome of black cottonwood, Populus trichocarpa (Torr. &amp; Gray).</title>
        <authorList>
            <person name="Tuskan G.A."/>
            <person name="Difazio S."/>
            <person name="Jansson S."/>
            <person name="Bohlmann J."/>
            <person name="Grigoriev I."/>
            <person name="Hellsten U."/>
            <person name="Putnam N."/>
            <person name="Ralph S."/>
            <person name="Rombauts S."/>
            <person name="Salamov A."/>
            <person name="Schein J."/>
            <person name="Sterck L."/>
            <person name="Aerts A."/>
            <person name="Bhalerao R.R."/>
            <person name="Bhalerao R.P."/>
            <person name="Blaudez D."/>
            <person name="Boerjan W."/>
            <person name="Brun A."/>
            <person name="Brunner A."/>
            <person name="Busov V."/>
            <person name="Campbell M."/>
            <person name="Carlson J."/>
            <person name="Chalot M."/>
            <person name="Chapman J."/>
            <person name="Chen G.L."/>
            <person name="Cooper D."/>
            <person name="Coutinho P.M."/>
            <person name="Couturier J."/>
            <person name="Covert S."/>
            <person name="Cronk Q."/>
            <person name="Cunningham R."/>
            <person name="Davis J."/>
            <person name="Degroeve S."/>
            <person name="Dejardin A."/>
            <person name="Depamphilis C."/>
            <person name="Detter J."/>
            <person name="Dirks B."/>
            <person name="Dubchak I."/>
            <person name="Duplessis S."/>
            <person name="Ehlting J."/>
            <person name="Ellis B."/>
            <person name="Gendler K."/>
            <person name="Goodstein D."/>
            <person name="Gribskov M."/>
            <person name="Grimwood J."/>
            <person name="Groover A."/>
            <person name="Gunter L."/>
            <person name="Hamberger B."/>
            <person name="Heinze B."/>
            <person name="Helariutta Y."/>
            <person name="Henrissat B."/>
            <person name="Holligan D."/>
            <person name="Holt R."/>
            <person name="Huang W."/>
            <person name="Islam-Faridi N."/>
            <person name="Jones S."/>
            <person name="Jones-Rhoades M."/>
            <person name="Jorgensen R."/>
            <person name="Joshi C."/>
            <person name="Kangasjarvi J."/>
            <person name="Karlsson J."/>
            <person name="Kelleher C."/>
            <person name="Kirkpatrick R."/>
            <person name="Kirst M."/>
            <person name="Kohler A."/>
            <person name="Kalluri U."/>
            <person name="Larimer F."/>
            <person name="Leebens-Mack J."/>
            <person name="Leple J.C."/>
            <person name="Locascio P."/>
            <person name="Lou Y."/>
            <person name="Lucas S."/>
            <person name="Martin F."/>
            <person name="Montanini B."/>
            <person name="Napoli C."/>
            <person name="Nelson D.R."/>
            <person name="Nelson C."/>
            <person name="Nieminen K."/>
            <person name="Nilsson O."/>
            <person name="Pereda V."/>
            <person name="Peter G."/>
            <person name="Philippe R."/>
            <person name="Pilate G."/>
            <person name="Poliakov A."/>
            <person name="Razumovskaya J."/>
            <person name="Richardson P."/>
            <person name="Rinaldi C."/>
            <person name="Ritland K."/>
            <person name="Rouze P."/>
            <person name="Ryaboy D."/>
            <person name="Schmutz J."/>
            <person name="Schrader J."/>
            <person name="Segerman B."/>
            <person name="Shin H."/>
            <person name="Siddiqui A."/>
            <person name="Sterky F."/>
            <person name="Terry A."/>
            <person name="Tsai C.J."/>
            <person name="Uberbacher E."/>
            <person name="Unneberg P."/>
            <person name="Vahala J."/>
            <person name="Wall K."/>
            <person name="Wessler S."/>
            <person name="Yang G."/>
            <person name="Yin T."/>
            <person name="Douglas C."/>
            <person name="Marra M."/>
            <person name="Sandberg G."/>
            <person name="Van de Peer Y."/>
            <person name="Rokhsar D."/>
        </authorList>
    </citation>
    <scope>NUCLEOTIDE SEQUENCE [LARGE SCALE GENOMIC DNA]</scope>
    <source>
        <strain evidence="7">cv. Nisqually</strain>
    </source>
</reference>
<dbReference type="EMBL" id="CM009306">
    <property type="protein sequence ID" value="PNS96962.1"/>
    <property type="molecule type" value="Genomic_DNA"/>
</dbReference>
<evidence type="ECO:0000256" key="2">
    <source>
        <dbReference type="ARBA" id="ARBA00023015"/>
    </source>
</evidence>
<accession>B9MX69</accession>
<keyword evidence="7" id="KW-1185">Reference proteome</keyword>
<comment type="similarity">
    <text evidence="5">Belongs to the GRAS family.</text>
</comment>
<comment type="caution">
    <text evidence="5">Lacks conserved residue(s) required for the propagation of feature annotation.</text>
</comment>
<dbReference type="PROSITE" id="PS50985">
    <property type="entry name" value="GRAS"/>
    <property type="match status" value="1"/>
</dbReference>
<dbReference type="GO" id="GO:0005634">
    <property type="term" value="C:nucleus"/>
    <property type="evidence" value="ECO:0007669"/>
    <property type="project" value="UniProtKB-SubCell"/>
</dbReference>
<keyword evidence="4" id="KW-0539">Nucleus</keyword>
<sequence>MDCAEAVADGDLKLTDFLFEEMEVLAAKETRKVTKIFVSCFAEALARRAYGVLPRNPVQLLPSLIVKYQCCPFQFLVTDFHFGGLISRKKAVHCVVFYIMEGSWEYGILLRECERAPVPVFWLTSIGPNPGQDSYPLLYKFWL</sequence>
<evidence type="ECO:0000313" key="6">
    <source>
        <dbReference type="EMBL" id="PNS96962.1"/>
    </source>
</evidence>
<keyword evidence="2" id="KW-0805">Transcription regulation</keyword>
<dbReference type="InterPro" id="IPR005202">
    <property type="entry name" value="TF_GRAS"/>
</dbReference>
<evidence type="ECO:0000256" key="5">
    <source>
        <dbReference type="PROSITE-ProRule" id="PRU01191"/>
    </source>
</evidence>
<dbReference type="InParanoid" id="B9MX69"/>
<dbReference type="HOGENOM" id="CLU_1809486_0_0_1"/>
<dbReference type="Gramene" id="Potri.017G149500.1.v4.1">
    <property type="protein sequence ID" value="Potri.017G149500.1.v4.1"/>
    <property type="gene ID" value="Potri.017G149500.v4.1"/>
</dbReference>
<evidence type="ECO:0000256" key="1">
    <source>
        <dbReference type="ARBA" id="ARBA00004123"/>
    </source>
</evidence>
<dbReference type="AlphaFoldDB" id="B9MX69"/>
<gene>
    <name evidence="6" type="ORF">POPTR_017G149500</name>
</gene>
<keyword evidence="3" id="KW-0804">Transcription</keyword>
<comment type="subcellular location">
    <subcellularLocation>
        <location evidence="1">Nucleus</location>
    </subcellularLocation>
</comment>
<dbReference type="Proteomes" id="UP000006729">
    <property type="component" value="Chromosome 17"/>
</dbReference>
<proteinExistence type="inferred from homology"/>
<organism evidence="6 7">
    <name type="scientific">Populus trichocarpa</name>
    <name type="common">Western balsam poplar</name>
    <name type="synonym">Populus balsamifera subsp. trichocarpa</name>
    <dbReference type="NCBI Taxonomy" id="3694"/>
    <lineage>
        <taxon>Eukaryota</taxon>
        <taxon>Viridiplantae</taxon>
        <taxon>Streptophyta</taxon>
        <taxon>Embryophyta</taxon>
        <taxon>Tracheophyta</taxon>
        <taxon>Spermatophyta</taxon>
        <taxon>Magnoliopsida</taxon>
        <taxon>eudicotyledons</taxon>
        <taxon>Gunneridae</taxon>
        <taxon>Pentapetalae</taxon>
        <taxon>rosids</taxon>
        <taxon>fabids</taxon>
        <taxon>Malpighiales</taxon>
        <taxon>Salicaceae</taxon>
        <taxon>Saliceae</taxon>
        <taxon>Populus</taxon>
    </lineage>
</organism>
<evidence type="ECO:0000313" key="7">
    <source>
        <dbReference type="Proteomes" id="UP000006729"/>
    </source>
</evidence>
<evidence type="ECO:0000256" key="4">
    <source>
        <dbReference type="ARBA" id="ARBA00023242"/>
    </source>
</evidence>
<name>B9MX69_POPTR</name>
<evidence type="ECO:0000256" key="3">
    <source>
        <dbReference type="ARBA" id="ARBA00023163"/>
    </source>
</evidence>